<feature type="compositionally biased region" description="Polar residues" evidence="1">
    <location>
        <begin position="373"/>
        <end position="385"/>
    </location>
</feature>
<dbReference type="Pfam" id="PF14383">
    <property type="entry name" value="VARLMGL"/>
    <property type="match status" value="1"/>
</dbReference>
<evidence type="ECO:0000313" key="5">
    <source>
        <dbReference type="Proteomes" id="UP000652761"/>
    </source>
</evidence>
<keyword evidence="5" id="KW-1185">Reference proteome</keyword>
<dbReference type="OrthoDB" id="1939700at2759"/>
<evidence type="ECO:0008006" key="6">
    <source>
        <dbReference type="Google" id="ProtNLM"/>
    </source>
</evidence>
<feature type="compositionally biased region" description="Basic residues" evidence="1">
    <location>
        <begin position="167"/>
        <end position="177"/>
    </location>
</feature>
<name>A0A843UIF7_COLES</name>
<feature type="domain" description="DUF3741" evidence="3">
    <location>
        <begin position="125"/>
        <end position="143"/>
    </location>
</feature>
<dbReference type="AlphaFoldDB" id="A0A843UIF7"/>
<feature type="region of interest" description="Disordered" evidence="1">
    <location>
        <begin position="330"/>
        <end position="358"/>
    </location>
</feature>
<sequence length="718" mass="79025">MGREWSWSRPLRRGEREKETPPGCMSSVFQFFDFHQILFRTTATTHGGAEGDPLPQDRQVTSPRGVVAPRNSLEQDEATASSASAITGEEEYGIPGGLRLVLEKKTPSAVRTQEIEEGRSSQGTTKAGNVVARLMGLDQMPDGQEAPRTSAGYYSREFESPPLVRSHQQRKMHHRDASRRDTAVTPPPRRPLQPRNCNALAVEDGRHGTRSLPDTPRVSSARRSWDTDPRLSLQLSYKENAPPTVAKDLRCLCDAPGGHSAVSLSPRFAKSKRRSFGQQLDENRSPGSYANEIIKLVKENVARRIAGRDCDEPLVKQKCGIPKGSDKKCITGDEAKPGRSPKGTSYSPRLCRIPDSPKNKPAVTVINEDNHSHGSSTRFLSPTRPSLSACPSPFLSAGDREVFVKEAMRPSASPAKNMKANSERFMERIRKPPAAASREESFVSPPLSPQPRRICRPSLPAFVPGIRREPPTSPLPQTEEQTHNPAAPALRQISDQLLKCADGDSQERSSAGASAGPEQFQYVRCILERTGVHNRTPLPFATARWYSPSHPVDPILFHQLERSFNCSSGPLRHRCNRKLLFHLVDEVLADLLWPVLHANTWPTGRGSAQRQPRQRRLGIPDGEALMQRLWSQIRSYPSADCRAVQDIDVLVGADLPATNVRRLLLHPAVADEAGSIASDLSAEILESLVADAAAALLTAPWGQDAPVPTEAERRVTTT</sequence>
<feature type="region of interest" description="Disordered" evidence="1">
    <location>
        <begin position="160"/>
        <end position="226"/>
    </location>
</feature>
<organism evidence="4 5">
    <name type="scientific">Colocasia esculenta</name>
    <name type="common">Wild taro</name>
    <name type="synonym">Arum esculentum</name>
    <dbReference type="NCBI Taxonomy" id="4460"/>
    <lineage>
        <taxon>Eukaryota</taxon>
        <taxon>Viridiplantae</taxon>
        <taxon>Streptophyta</taxon>
        <taxon>Embryophyta</taxon>
        <taxon>Tracheophyta</taxon>
        <taxon>Spermatophyta</taxon>
        <taxon>Magnoliopsida</taxon>
        <taxon>Liliopsida</taxon>
        <taxon>Araceae</taxon>
        <taxon>Aroideae</taxon>
        <taxon>Colocasieae</taxon>
        <taxon>Colocasia</taxon>
    </lineage>
</organism>
<dbReference type="Proteomes" id="UP000652761">
    <property type="component" value="Unassembled WGS sequence"/>
</dbReference>
<gene>
    <name evidence="4" type="ORF">Taro_014528</name>
</gene>
<dbReference type="InterPro" id="IPR032795">
    <property type="entry name" value="DUF3741-assoc"/>
</dbReference>
<feature type="region of interest" description="Disordered" evidence="1">
    <location>
        <begin position="68"/>
        <end position="87"/>
    </location>
</feature>
<reference evidence="4" key="1">
    <citation type="submission" date="2017-07" db="EMBL/GenBank/DDBJ databases">
        <title>Taro Niue Genome Assembly and Annotation.</title>
        <authorList>
            <person name="Atibalentja N."/>
            <person name="Keating K."/>
            <person name="Fields C.J."/>
        </authorList>
    </citation>
    <scope>NUCLEOTIDE SEQUENCE</scope>
    <source>
        <strain evidence="4">Niue_2</strain>
        <tissue evidence="4">Leaf</tissue>
    </source>
</reference>
<dbReference type="PANTHER" id="PTHR37751">
    <property type="entry name" value="LOW PROTEIN: M-PHASE INDUCER PHOSPHATASE-LIKE PROTEIN"/>
    <property type="match status" value="1"/>
</dbReference>
<evidence type="ECO:0000313" key="4">
    <source>
        <dbReference type="EMBL" id="MQL82067.1"/>
    </source>
</evidence>
<proteinExistence type="predicted"/>
<evidence type="ECO:0000259" key="2">
    <source>
        <dbReference type="Pfam" id="PF14309"/>
    </source>
</evidence>
<evidence type="ECO:0000259" key="3">
    <source>
        <dbReference type="Pfam" id="PF14383"/>
    </source>
</evidence>
<feature type="region of interest" description="Disordered" evidence="1">
    <location>
        <begin position="1"/>
        <end position="23"/>
    </location>
</feature>
<accession>A0A843UIF7</accession>
<feature type="region of interest" description="Disordered" evidence="1">
    <location>
        <begin position="432"/>
        <end position="484"/>
    </location>
</feature>
<dbReference type="Pfam" id="PF14309">
    <property type="entry name" value="DUF4378"/>
    <property type="match status" value="1"/>
</dbReference>
<feature type="domain" description="DUF4378" evidence="2">
    <location>
        <begin position="520"/>
        <end position="690"/>
    </location>
</feature>
<dbReference type="InterPro" id="IPR025486">
    <property type="entry name" value="DUF4378"/>
</dbReference>
<feature type="region of interest" description="Disordered" evidence="1">
    <location>
        <begin position="366"/>
        <end position="385"/>
    </location>
</feature>
<dbReference type="PANTHER" id="PTHR37751:SF1">
    <property type="entry name" value="LOW PROTEIN: M-PHASE INDUCER PHOSPHATASE-LIKE PROTEIN"/>
    <property type="match status" value="1"/>
</dbReference>
<dbReference type="EMBL" id="NMUH01000606">
    <property type="protein sequence ID" value="MQL82067.1"/>
    <property type="molecule type" value="Genomic_DNA"/>
</dbReference>
<comment type="caution">
    <text evidence="4">The sequence shown here is derived from an EMBL/GenBank/DDBJ whole genome shotgun (WGS) entry which is preliminary data.</text>
</comment>
<protein>
    <recommendedName>
        <fullName evidence="6">DUF4378 domain-containing protein</fullName>
    </recommendedName>
</protein>
<evidence type="ECO:0000256" key="1">
    <source>
        <dbReference type="SAM" id="MobiDB-lite"/>
    </source>
</evidence>